<evidence type="ECO:0000313" key="3">
    <source>
        <dbReference type="Proteomes" id="UP000257109"/>
    </source>
</evidence>
<accession>A0A371EU81</accession>
<sequence>MKNSACTTNNKDTCYKLQGKGNNHVSSILFLNLFVLIISLYNIKEIVDKPKDKRVVGCRWIYIVKCKSDETLDQYKVCILKKALYRLKQSPQAWFERFTQVMISLEYKKVKVIILSL</sequence>
<feature type="transmembrane region" description="Helical" evidence="1">
    <location>
        <begin position="25"/>
        <end position="43"/>
    </location>
</feature>
<gene>
    <name evidence="2" type="ORF">CR513_51330</name>
</gene>
<dbReference type="AlphaFoldDB" id="A0A371EU81"/>
<keyword evidence="3" id="KW-1185">Reference proteome</keyword>
<feature type="non-terminal residue" evidence="2">
    <location>
        <position position="1"/>
    </location>
</feature>
<comment type="caution">
    <text evidence="2">The sequence shown here is derived from an EMBL/GenBank/DDBJ whole genome shotgun (WGS) entry which is preliminary data.</text>
</comment>
<organism evidence="2 3">
    <name type="scientific">Mucuna pruriens</name>
    <name type="common">Velvet bean</name>
    <name type="synonym">Dolichos pruriens</name>
    <dbReference type="NCBI Taxonomy" id="157652"/>
    <lineage>
        <taxon>Eukaryota</taxon>
        <taxon>Viridiplantae</taxon>
        <taxon>Streptophyta</taxon>
        <taxon>Embryophyta</taxon>
        <taxon>Tracheophyta</taxon>
        <taxon>Spermatophyta</taxon>
        <taxon>Magnoliopsida</taxon>
        <taxon>eudicotyledons</taxon>
        <taxon>Gunneridae</taxon>
        <taxon>Pentapetalae</taxon>
        <taxon>rosids</taxon>
        <taxon>fabids</taxon>
        <taxon>Fabales</taxon>
        <taxon>Fabaceae</taxon>
        <taxon>Papilionoideae</taxon>
        <taxon>50 kb inversion clade</taxon>
        <taxon>NPAAA clade</taxon>
        <taxon>indigoferoid/millettioid clade</taxon>
        <taxon>Phaseoleae</taxon>
        <taxon>Mucuna</taxon>
    </lineage>
</organism>
<keyword evidence="1" id="KW-0812">Transmembrane</keyword>
<evidence type="ECO:0000313" key="2">
    <source>
        <dbReference type="EMBL" id="RDX69546.1"/>
    </source>
</evidence>
<keyword evidence="1" id="KW-1133">Transmembrane helix</keyword>
<name>A0A371EU81_MUCPR</name>
<dbReference type="EMBL" id="QJKJ01012066">
    <property type="protein sequence ID" value="RDX69546.1"/>
    <property type="molecule type" value="Genomic_DNA"/>
</dbReference>
<proteinExistence type="predicted"/>
<keyword evidence="1" id="KW-0472">Membrane</keyword>
<reference evidence="2" key="1">
    <citation type="submission" date="2018-05" db="EMBL/GenBank/DDBJ databases">
        <title>Draft genome of Mucuna pruriens seed.</title>
        <authorList>
            <person name="Nnadi N.E."/>
            <person name="Vos R."/>
            <person name="Hasami M.H."/>
            <person name="Devisetty U.K."/>
            <person name="Aguiy J.C."/>
        </authorList>
    </citation>
    <scope>NUCLEOTIDE SEQUENCE [LARGE SCALE GENOMIC DNA]</scope>
    <source>
        <strain evidence="2">JCA_2017</strain>
    </source>
</reference>
<protein>
    <recommendedName>
        <fullName evidence="4">Reverse transcriptase Ty1/copia-type domain-containing protein</fullName>
    </recommendedName>
</protein>
<evidence type="ECO:0000256" key="1">
    <source>
        <dbReference type="SAM" id="Phobius"/>
    </source>
</evidence>
<dbReference type="Proteomes" id="UP000257109">
    <property type="component" value="Unassembled WGS sequence"/>
</dbReference>
<evidence type="ECO:0008006" key="4">
    <source>
        <dbReference type="Google" id="ProtNLM"/>
    </source>
</evidence>